<dbReference type="Proteomes" id="UP000593564">
    <property type="component" value="Unassembled WGS sequence"/>
</dbReference>
<reference evidence="5" key="1">
    <citation type="journal article" date="2020" name="Nat. Commun.">
        <title>Genome assembly of wild tea tree DASZ reveals pedigree and selection history of tea varieties.</title>
        <authorList>
            <person name="Zhang W."/>
            <person name="Zhang Y."/>
            <person name="Qiu H."/>
            <person name="Guo Y."/>
            <person name="Wan H."/>
            <person name="Zhang X."/>
            <person name="Scossa F."/>
            <person name="Alseekh S."/>
            <person name="Zhang Q."/>
            <person name="Wang P."/>
            <person name="Xu L."/>
            <person name="Schmidt M.H."/>
            <person name="Jia X."/>
            <person name="Li D."/>
            <person name="Zhu A."/>
            <person name="Guo F."/>
            <person name="Chen W."/>
            <person name="Ni D."/>
            <person name="Usadel B."/>
            <person name="Fernie A.R."/>
            <person name="Wen W."/>
        </authorList>
    </citation>
    <scope>NUCLEOTIDE SEQUENCE [LARGE SCALE GENOMIC DNA]</scope>
    <source>
        <strain evidence="5">cv. G240</strain>
    </source>
</reference>
<dbReference type="AlphaFoldDB" id="A0A7J7G7T9"/>
<organism evidence="4 5">
    <name type="scientific">Camellia sinensis</name>
    <name type="common">Tea plant</name>
    <name type="synonym">Thea sinensis</name>
    <dbReference type="NCBI Taxonomy" id="4442"/>
    <lineage>
        <taxon>Eukaryota</taxon>
        <taxon>Viridiplantae</taxon>
        <taxon>Streptophyta</taxon>
        <taxon>Embryophyta</taxon>
        <taxon>Tracheophyta</taxon>
        <taxon>Spermatophyta</taxon>
        <taxon>Magnoliopsida</taxon>
        <taxon>eudicotyledons</taxon>
        <taxon>Gunneridae</taxon>
        <taxon>Pentapetalae</taxon>
        <taxon>asterids</taxon>
        <taxon>Ericales</taxon>
        <taxon>Theaceae</taxon>
        <taxon>Camellia</taxon>
    </lineage>
</organism>
<feature type="domain" description="Thioredoxin" evidence="3">
    <location>
        <begin position="250"/>
        <end position="324"/>
    </location>
</feature>
<evidence type="ECO:0000256" key="2">
    <source>
        <dbReference type="ARBA" id="ARBA00038337"/>
    </source>
</evidence>
<accession>A0A7J7G7T9</accession>
<dbReference type="SUPFAM" id="SSF52833">
    <property type="entry name" value="Thioredoxin-like"/>
    <property type="match status" value="1"/>
</dbReference>
<evidence type="ECO:0000313" key="4">
    <source>
        <dbReference type="EMBL" id="KAF5936809.1"/>
    </source>
</evidence>
<dbReference type="InterPro" id="IPR017937">
    <property type="entry name" value="Thioredoxin_CS"/>
</dbReference>
<dbReference type="PANTHER" id="PTHR46115">
    <property type="entry name" value="THIOREDOXIN-LIKE PROTEIN 1"/>
    <property type="match status" value="1"/>
</dbReference>
<dbReference type="CDD" id="cd02947">
    <property type="entry name" value="TRX_family"/>
    <property type="match status" value="1"/>
</dbReference>
<name>A0A7J7G7T9_CAMSI</name>
<dbReference type="PROSITE" id="PS00194">
    <property type="entry name" value="THIOREDOXIN_1"/>
    <property type="match status" value="1"/>
</dbReference>
<evidence type="ECO:0000313" key="5">
    <source>
        <dbReference type="Proteomes" id="UP000593564"/>
    </source>
</evidence>
<comment type="similarity">
    <text evidence="2">Belongs to the thioredoxin family. Plant F-type subfamily.</text>
</comment>
<dbReference type="EMBL" id="JACBKZ010000012">
    <property type="protein sequence ID" value="KAF5936809.1"/>
    <property type="molecule type" value="Genomic_DNA"/>
</dbReference>
<keyword evidence="1" id="KW-1015">Disulfide bond</keyword>
<sequence length="327" mass="36946">MAIDWAKEYQTFTDDWNNQRNSIVHAERSNEVCTSSDPFILWFRRHTHLVLSNPSDIAALRYQCIGGSLEGLAHRRDRLDFEHFSDDPSMAIDIIATLVPYMNMPSSEPSVPPLHPTPCHAHRSDPFDVEHFGEGPSIVWHVMLHLQQCLHRILTQLNLHITYPNLSLSEILSCPNIHPHTMAIYWNPSGHHPHTGQRLGSPVTPLAPLSTACLSNMMLSSSTLTTPDHLTVPSSLIPLQINVDKTIALVNHVVANFSASWCGPCRVIAPFYSKLSHKYPILMFLSVDVDELTEFSTTWDIKATPVFFFFRDGQQVEKLIRANKSDL</sequence>
<gene>
    <name evidence="4" type="ORF">HYC85_024315</name>
</gene>
<evidence type="ECO:0000256" key="1">
    <source>
        <dbReference type="ARBA" id="ARBA00023157"/>
    </source>
</evidence>
<comment type="caution">
    <text evidence="4">The sequence shown here is derived from an EMBL/GenBank/DDBJ whole genome shotgun (WGS) entry which is preliminary data.</text>
</comment>
<dbReference type="Gene3D" id="3.40.30.10">
    <property type="entry name" value="Glutaredoxin"/>
    <property type="match status" value="1"/>
</dbReference>
<reference evidence="4 5" key="2">
    <citation type="submission" date="2020-07" db="EMBL/GenBank/DDBJ databases">
        <title>Genome assembly of wild tea tree DASZ reveals pedigree and selection history of tea varieties.</title>
        <authorList>
            <person name="Zhang W."/>
        </authorList>
    </citation>
    <scope>NUCLEOTIDE SEQUENCE [LARGE SCALE GENOMIC DNA]</scope>
    <source>
        <strain evidence="5">cv. G240</strain>
        <tissue evidence="4">Leaf</tissue>
    </source>
</reference>
<dbReference type="InterPro" id="IPR013766">
    <property type="entry name" value="Thioredoxin_domain"/>
</dbReference>
<protein>
    <recommendedName>
        <fullName evidence="3">Thioredoxin domain-containing protein</fullName>
    </recommendedName>
</protein>
<dbReference type="InterPro" id="IPR036249">
    <property type="entry name" value="Thioredoxin-like_sf"/>
</dbReference>
<dbReference type="Pfam" id="PF00085">
    <property type="entry name" value="Thioredoxin"/>
    <property type="match status" value="1"/>
</dbReference>
<keyword evidence="5" id="KW-1185">Reference proteome</keyword>
<proteinExistence type="inferred from homology"/>
<evidence type="ECO:0000259" key="3">
    <source>
        <dbReference type="Pfam" id="PF00085"/>
    </source>
</evidence>